<protein>
    <submittedName>
        <fullName evidence="1">Uncharacterized protein</fullName>
    </submittedName>
</protein>
<name>A0AAN7W2V5_9SACH</name>
<dbReference type="Gene3D" id="3.40.630.30">
    <property type="match status" value="1"/>
</dbReference>
<organism evidence="1 2">
    <name type="scientific">Arxiozyma heterogenica</name>
    <dbReference type="NCBI Taxonomy" id="278026"/>
    <lineage>
        <taxon>Eukaryota</taxon>
        <taxon>Fungi</taxon>
        <taxon>Dikarya</taxon>
        <taxon>Ascomycota</taxon>
        <taxon>Saccharomycotina</taxon>
        <taxon>Saccharomycetes</taxon>
        <taxon>Saccharomycetales</taxon>
        <taxon>Saccharomycetaceae</taxon>
        <taxon>Arxiozyma</taxon>
    </lineage>
</organism>
<sequence>MRINLDNIYPTHDGLILKLNETCPKEQQTKDLQLNKDYSKLIYVNNEIPVGYINCDLITNRKSDNGIYVYSIVLLSNYQAVTDLNIFNHILDYIIDLAKTNHQRYITLYLPWDYDTNPVKSSFNEVVRWFIDHGDFKPLFENSLEPNELDDCSGAQKIILRRQL</sequence>
<dbReference type="EMBL" id="JAWIZZ010000045">
    <property type="protein sequence ID" value="KAK5779991.1"/>
    <property type="molecule type" value="Genomic_DNA"/>
</dbReference>
<accession>A0AAN7W2V5</accession>
<dbReference type="AlphaFoldDB" id="A0AAN7W2V5"/>
<dbReference type="Proteomes" id="UP001306508">
    <property type="component" value="Unassembled WGS sequence"/>
</dbReference>
<reference evidence="2" key="1">
    <citation type="submission" date="2023-07" db="EMBL/GenBank/DDBJ databases">
        <title>A draft genome of Kazachstania heterogenica Y-27499.</title>
        <authorList>
            <person name="Donic C."/>
            <person name="Kralova J.S."/>
            <person name="Fidel L."/>
            <person name="Ben-Dor S."/>
            <person name="Jung S."/>
        </authorList>
    </citation>
    <scope>NUCLEOTIDE SEQUENCE [LARGE SCALE GENOMIC DNA]</scope>
    <source>
        <strain evidence="2">Y27499</strain>
    </source>
</reference>
<gene>
    <name evidence="1" type="ORF">RI543_002531</name>
</gene>
<proteinExistence type="predicted"/>
<evidence type="ECO:0000313" key="1">
    <source>
        <dbReference type="EMBL" id="KAK5779991.1"/>
    </source>
</evidence>
<keyword evidence="2" id="KW-1185">Reference proteome</keyword>
<comment type="caution">
    <text evidence="1">The sequence shown here is derived from an EMBL/GenBank/DDBJ whole genome shotgun (WGS) entry which is preliminary data.</text>
</comment>
<evidence type="ECO:0000313" key="2">
    <source>
        <dbReference type="Proteomes" id="UP001306508"/>
    </source>
</evidence>